<dbReference type="Gene3D" id="3.30.1310.10">
    <property type="entry name" value="Nucleoid-associated protein YbaB-like domain"/>
    <property type="match status" value="1"/>
</dbReference>
<dbReference type="InterPro" id="IPR036894">
    <property type="entry name" value="YbaB-like_sf"/>
</dbReference>
<dbReference type="Pfam" id="PF02575">
    <property type="entry name" value="YbaB_DNA_bd"/>
    <property type="match status" value="1"/>
</dbReference>
<proteinExistence type="predicted"/>
<keyword evidence="2" id="KW-1185">Reference proteome</keyword>
<comment type="caution">
    <text evidence="1">The sequence shown here is derived from an EMBL/GenBank/DDBJ whole genome shotgun (WGS) entry which is preliminary data.</text>
</comment>
<evidence type="ECO:0000313" key="2">
    <source>
        <dbReference type="Proteomes" id="UP001499851"/>
    </source>
</evidence>
<dbReference type="InterPro" id="IPR004401">
    <property type="entry name" value="YbaB/EbfC"/>
</dbReference>
<reference evidence="1 2" key="1">
    <citation type="journal article" date="2019" name="Int. J. Syst. Evol. Microbiol.">
        <title>The Global Catalogue of Microorganisms (GCM) 10K type strain sequencing project: providing services to taxonomists for standard genome sequencing and annotation.</title>
        <authorList>
            <consortium name="The Broad Institute Genomics Platform"/>
            <consortium name="The Broad Institute Genome Sequencing Center for Infectious Disease"/>
            <person name="Wu L."/>
            <person name="Ma J."/>
        </authorList>
    </citation>
    <scope>NUCLEOTIDE SEQUENCE [LARGE SCALE GENOMIC DNA]</scope>
    <source>
        <strain evidence="1 2">JCM 16001</strain>
    </source>
</reference>
<dbReference type="RefSeq" id="WP_344485768.1">
    <property type="nucleotide sequence ID" value="NZ_BAAAQF010000006.1"/>
</dbReference>
<sequence length="130" mass="14304">MSDQQRPTPDQIMAEFERMRSEAEATLQRYEQVSAELGADAVEVVSEDGLLSVRLDANGKVDAIVINEGAMRHRQSIGPATVALIRRARDLYALKTAEMARRLVGDKIDVDAVLAQYLPKDGQGPGRTPR</sequence>
<evidence type="ECO:0000313" key="1">
    <source>
        <dbReference type="EMBL" id="GAA1674802.1"/>
    </source>
</evidence>
<dbReference type="EMBL" id="BAAAQF010000006">
    <property type="protein sequence ID" value="GAA1674802.1"/>
    <property type="molecule type" value="Genomic_DNA"/>
</dbReference>
<dbReference type="Proteomes" id="UP001499851">
    <property type="component" value="Unassembled WGS sequence"/>
</dbReference>
<name>A0ABN2GPS7_9ACTN</name>
<accession>A0ABN2GPS7</accession>
<evidence type="ECO:0008006" key="3">
    <source>
        <dbReference type="Google" id="ProtNLM"/>
    </source>
</evidence>
<protein>
    <recommendedName>
        <fullName evidence="3">YbaB/EbfC family nucleoid-associated protein</fullName>
    </recommendedName>
</protein>
<organism evidence="1 2">
    <name type="scientific">Glycomyces endophyticus</name>
    <dbReference type="NCBI Taxonomy" id="480996"/>
    <lineage>
        <taxon>Bacteria</taxon>
        <taxon>Bacillati</taxon>
        <taxon>Actinomycetota</taxon>
        <taxon>Actinomycetes</taxon>
        <taxon>Glycomycetales</taxon>
        <taxon>Glycomycetaceae</taxon>
        <taxon>Glycomyces</taxon>
    </lineage>
</organism>
<gene>
    <name evidence="1" type="ORF">GCM10009830_21610</name>
</gene>